<dbReference type="InterPro" id="IPR006047">
    <property type="entry name" value="GH13_cat_dom"/>
</dbReference>
<dbReference type="InterPro" id="IPR017853">
    <property type="entry name" value="GH"/>
</dbReference>
<reference evidence="2" key="1">
    <citation type="journal article" date="2021" name="Genome Biol. Evol.">
        <title>A High-Quality Reference Genome for a Parasitic Bivalve with Doubly Uniparental Inheritance (Bivalvia: Unionida).</title>
        <authorList>
            <person name="Smith C.H."/>
        </authorList>
    </citation>
    <scope>NUCLEOTIDE SEQUENCE</scope>
    <source>
        <strain evidence="2">CHS0354</strain>
    </source>
</reference>
<sequence>MENFAFELVDILSKYYNQRSNELKVLDLEKGYNPNWFQHQKEVGYVFYVDRFAKTINGIEEHIEYLKNLGITYIHLMSLLQSREGENDGGFAITDYNNVRHDLGTLDDLERLCTKLRREEIVVCVDIVLNHCSDDHEWAKKAQAGHPYYQDYFYMYDTKEIPNEYEKTLPEVFPDFKPGNFTFDEKSKRWVWTTFNNFQLAFSQSILVTMDNFQTDHLKAYGVAYKVLENGESLDWLLNFKGGSFLFKDSKELEKLLLLKGISYQKISVDETIALLNEVNKDGYNTASMKLEKAPKIGVYVPPDNLPWDDAVTLAMTYAEIPYEKIWDAEVLDGKLSNYDWLHVHHEDFTGQYGKFFGAFRNETWYLNQVRNAESFARKLGFNKVSEEKKAVAKEIRDFVSKGGFMFAMCSAPDSYDIALAAENIDIVPKEIDGDGITDGAQIKLNFSKTFAFENFKLETNPYIYSKSDVDISPLITNSSDGKESDFFTLFEFSAKYDPVPTMLTQNHKAVIQGFYGQTTSFRKSKLKENVVVMGEKKGTEEVKYIHGLFGKGQFCFYGGHDPEDYQHFVGEEPTNLSLHKNSPGYRLILNKVLFPAAEKKKQKT</sequence>
<protein>
    <recommendedName>
        <fullName evidence="1">Glycosyl hydrolase family 13 catalytic domain-containing protein</fullName>
    </recommendedName>
</protein>
<evidence type="ECO:0000313" key="3">
    <source>
        <dbReference type="Proteomes" id="UP001195483"/>
    </source>
</evidence>
<proteinExistence type="predicted"/>
<dbReference type="PANTHER" id="PTHR10357">
    <property type="entry name" value="ALPHA-AMYLASE FAMILY MEMBER"/>
    <property type="match status" value="1"/>
</dbReference>
<comment type="caution">
    <text evidence="2">The sequence shown here is derived from an EMBL/GenBank/DDBJ whole genome shotgun (WGS) entry which is preliminary data.</text>
</comment>
<reference evidence="2" key="2">
    <citation type="journal article" date="2021" name="Genome Biol. Evol.">
        <title>Developing a high-quality reference genome for a parasitic bivalve with doubly uniparental inheritance (Bivalvia: Unionida).</title>
        <authorList>
            <person name="Smith C.H."/>
        </authorList>
    </citation>
    <scope>NUCLEOTIDE SEQUENCE</scope>
    <source>
        <strain evidence="2">CHS0354</strain>
        <tissue evidence="2">Mantle</tissue>
    </source>
</reference>
<dbReference type="SUPFAM" id="SSF51445">
    <property type="entry name" value="(Trans)glycosidases"/>
    <property type="match status" value="1"/>
</dbReference>
<dbReference type="GO" id="GO:0005975">
    <property type="term" value="P:carbohydrate metabolic process"/>
    <property type="evidence" value="ECO:0007669"/>
    <property type="project" value="InterPro"/>
</dbReference>
<dbReference type="Gene3D" id="1.10.1740.10">
    <property type="match status" value="1"/>
</dbReference>
<dbReference type="Gene3D" id="3.20.20.80">
    <property type="entry name" value="Glycosidases"/>
    <property type="match status" value="1"/>
</dbReference>
<gene>
    <name evidence="2" type="ORF">CHS0354_023969</name>
</gene>
<dbReference type="Proteomes" id="UP001195483">
    <property type="component" value="Unassembled WGS sequence"/>
</dbReference>
<dbReference type="AlphaFoldDB" id="A0AAE0RZH8"/>
<accession>A0AAE0RZH8</accession>
<feature type="domain" description="Glycosyl hydrolase family 13 catalytic" evidence="1">
    <location>
        <begin position="48"/>
        <end position="361"/>
    </location>
</feature>
<reference evidence="2" key="3">
    <citation type="submission" date="2023-05" db="EMBL/GenBank/DDBJ databases">
        <authorList>
            <person name="Smith C.H."/>
        </authorList>
    </citation>
    <scope>NUCLEOTIDE SEQUENCE</scope>
    <source>
        <strain evidence="2">CHS0354</strain>
        <tissue evidence="2">Mantle</tissue>
    </source>
</reference>
<organism evidence="2 3">
    <name type="scientific">Potamilus streckersoni</name>
    <dbReference type="NCBI Taxonomy" id="2493646"/>
    <lineage>
        <taxon>Eukaryota</taxon>
        <taxon>Metazoa</taxon>
        <taxon>Spiralia</taxon>
        <taxon>Lophotrochozoa</taxon>
        <taxon>Mollusca</taxon>
        <taxon>Bivalvia</taxon>
        <taxon>Autobranchia</taxon>
        <taxon>Heteroconchia</taxon>
        <taxon>Palaeoheterodonta</taxon>
        <taxon>Unionida</taxon>
        <taxon>Unionoidea</taxon>
        <taxon>Unionidae</taxon>
        <taxon>Ambleminae</taxon>
        <taxon>Lampsilini</taxon>
        <taxon>Potamilus</taxon>
    </lineage>
</organism>
<dbReference type="Gene3D" id="3.90.400.10">
    <property type="entry name" value="Oligo-1,6-glucosidase, Domain 2"/>
    <property type="match status" value="1"/>
</dbReference>
<name>A0AAE0RZH8_9BIVA</name>
<evidence type="ECO:0000259" key="1">
    <source>
        <dbReference type="SMART" id="SM00642"/>
    </source>
</evidence>
<keyword evidence="3" id="KW-1185">Reference proteome</keyword>
<dbReference type="PANTHER" id="PTHR10357:SF213">
    <property type="entry name" value="ALPHA AMYLASE CATALYTIC REGION"/>
    <property type="match status" value="1"/>
</dbReference>
<dbReference type="Pfam" id="PF00128">
    <property type="entry name" value="Alpha-amylase"/>
    <property type="match status" value="1"/>
</dbReference>
<evidence type="ECO:0000313" key="2">
    <source>
        <dbReference type="EMBL" id="KAK3582423.1"/>
    </source>
</evidence>
<dbReference type="InterPro" id="IPR045857">
    <property type="entry name" value="O16G_dom_2"/>
</dbReference>
<dbReference type="SMART" id="SM00642">
    <property type="entry name" value="Aamy"/>
    <property type="match status" value="1"/>
</dbReference>
<dbReference type="EMBL" id="JAEAOA010001427">
    <property type="protein sequence ID" value="KAK3582423.1"/>
    <property type="molecule type" value="Genomic_DNA"/>
</dbReference>